<accession>X0UQS1</accession>
<comment type="caution">
    <text evidence="1">The sequence shown here is derived from an EMBL/GenBank/DDBJ whole genome shotgun (WGS) entry which is preliminary data.</text>
</comment>
<dbReference type="EMBL" id="BARS01027094">
    <property type="protein sequence ID" value="GAG08010.1"/>
    <property type="molecule type" value="Genomic_DNA"/>
</dbReference>
<organism evidence="1">
    <name type="scientific">marine sediment metagenome</name>
    <dbReference type="NCBI Taxonomy" id="412755"/>
    <lineage>
        <taxon>unclassified sequences</taxon>
        <taxon>metagenomes</taxon>
        <taxon>ecological metagenomes</taxon>
    </lineage>
</organism>
<evidence type="ECO:0000313" key="1">
    <source>
        <dbReference type="EMBL" id="GAG08010.1"/>
    </source>
</evidence>
<protein>
    <submittedName>
        <fullName evidence="1">Uncharacterized protein</fullName>
    </submittedName>
</protein>
<gene>
    <name evidence="1" type="ORF">S01H1_42595</name>
</gene>
<proteinExistence type="predicted"/>
<sequence length="56" mass="6577">VVRHLRATELISGEPVPVEIVDLYRRYRREWMSLVEVGLREGWEWAKMMGPVPIGL</sequence>
<name>X0UQS1_9ZZZZ</name>
<reference evidence="1" key="1">
    <citation type="journal article" date="2014" name="Front. Microbiol.">
        <title>High frequency of phylogenetically diverse reductive dehalogenase-homologous genes in deep subseafloor sedimentary metagenomes.</title>
        <authorList>
            <person name="Kawai M."/>
            <person name="Futagami T."/>
            <person name="Toyoda A."/>
            <person name="Takaki Y."/>
            <person name="Nishi S."/>
            <person name="Hori S."/>
            <person name="Arai W."/>
            <person name="Tsubouchi T."/>
            <person name="Morono Y."/>
            <person name="Uchiyama I."/>
            <person name="Ito T."/>
            <person name="Fujiyama A."/>
            <person name="Inagaki F."/>
            <person name="Takami H."/>
        </authorList>
    </citation>
    <scope>NUCLEOTIDE SEQUENCE</scope>
    <source>
        <strain evidence="1">Expedition CK06-06</strain>
    </source>
</reference>
<dbReference type="AlphaFoldDB" id="X0UQS1"/>
<feature type="non-terminal residue" evidence="1">
    <location>
        <position position="1"/>
    </location>
</feature>